<evidence type="ECO:0000256" key="1">
    <source>
        <dbReference type="SAM" id="SignalP"/>
    </source>
</evidence>
<name>A0A3M7P4A2_BRAPC</name>
<proteinExistence type="predicted"/>
<dbReference type="EMBL" id="REGN01013475">
    <property type="protein sequence ID" value="RMZ93895.1"/>
    <property type="molecule type" value="Genomic_DNA"/>
</dbReference>
<dbReference type="Proteomes" id="UP000276133">
    <property type="component" value="Unassembled WGS sequence"/>
</dbReference>
<feature type="non-terminal residue" evidence="2">
    <location>
        <position position="65"/>
    </location>
</feature>
<comment type="caution">
    <text evidence="2">The sequence shown here is derived from an EMBL/GenBank/DDBJ whole genome shotgun (WGS) entry which is preliminary data.</text>
</comment>
<dbReference type="AlphaFoldDB" id="A0A3M7P4A2"/>
<keyword evidence="1" id="KW-0732">Signal</keyword>
<accession>A0A3M7P4A2</accession>
<keyword evidence="3" id="KW-1185">Reference proteome</keyword>
<reference evidence="2 3" key="1">
    <citation type="journal article" date="2018" name="Sci. Rep.">
        <title>Genomic signatures of local adaptation to the degree of environmental predictability in rotifers.</title>
        <authorList>
            <person name="Franch-Gras L."/>
            <person name="Hahn C."/>
            <person name="Garcia-Roger E.M."/>
            <person name="Carmona M.J."/>
            <person name="Serra M."/>
            <person name="Gomez A."/>
        </authorList>
    </citation>
    <scope>NUCLEOTIDE SEQUENCE [LARGE SCALE GENOMIC DNA]</scope>
    <source>
        <strain evidence="2">HYR1</strain>
    </source>
</reference>
<gene>
    <name evidence="2" type="ORF">BpHYR1_046015</name>
</gene>
<feature type="signal peptide" evidence="1">
    <location>
        <begin position="1"/>
        <end position="16"/>
    </location>
</feature>
<protein>
    <submittedName>
        <fullName evidence="2">Uncharacterized protein</fullName>
    </submittedName>
</protein>
<dbReference type="OrthoDB" id="10037294at2759"/>
<sequence>MLKNLILTFLIAVSLAQDCPPGVPVARCRADPCKFAIETGCAAFPQALCRPNYCGGCNSEWFLDG</sequence>
<evidence type="ECO:0000313" key="2">
    <source>
        <dbReference type="EMBL" id="RMZ93895.1"/>
    </source>
</evidence>
<feature type="chain" id="PRO_5017984369" evidence="1">
    <location>
        <begin position="17"/>
        <end position="65"/>
    </location>
</feature>
<organism evidence="2 3">
    <name type="scientific">Brachionus plicatilis</name>
    <name type="common">Marine rotifer</name>
    <name type="synonym">Brachionus muelleri</name>
    <dbReference type="NCBI Taxonomy" id="10195"/>
    <lineage>
        <taxon>Eukaryota</taxon>
        <taxon>Metazoa</taxon>
        <taxon>Spiralia</taxon>
        <taxon>Gnathifera</taxon>
        <taxon>Rotifera</taxon>
        <taxon>Eurotatoria</taxon>
        <taxon>Monogononta</taxon>
        <taxon>Pseudotrocha</taxon>
        <taxon>Ploima</taxon>
        <taxon>Brachionidae</taxon>
        <taxon>Brachionus</taxon>
    </lineage>
</organism>
<evidence type="ECO:0000313" key="3">
    <source>
        <dbReference type="Proteomes" id="UP000276133"/>
    </source>
</evidence>